<evidence type="ECO:0000313" key="1">
    <source>
        <dbReference type="EMBL" id="CEG47527.1"/>
    </source>
</evidence>
<evidence type="ECO:0000313" key="2">
    <source>
        <dbReference type="Proteomes" id="UP000054928"/>
    </source>
</evidence>
<dbReference type="Proteomes" id="UP000054928">
    <property type="component" value="Unassembled WGS sequence"/>
</dbReference>
<organism evidence="1 2">
    <name type="scientific">Plasmopara halstedii</name>
    <name type="common">Downy mildew of sunflower</name>
    <dbReference type="NCBI Taxonomy" id="4781"/>
    <lineage>
        <taxon>Eukaryota</taxon>
        <taxon>Sar</taxon>
        <taxon>Stramenopiles</taxon>
        <taxon>Oomycota</taxon>
        <taxon>Peronosporomycetes</taxon>
        <taxon>Peronosporales</taxon>
        <taxon>Peronosporaceae</taxon>
        <taxon>Plasmopara</taxon>
    </lineage>
</organism>
<keyword evidence="2" id="KW-1185">Reference proteome</keyword>
<dbReference type="OrthoDB" id="121889at2759"/>
<dbReference type="GO" id="GO:0003964">
    <property type="term" value="F:RNA-directed DNA polymerase activity"/>
    <property type="evidence" value="ECO:0007669"/>
    <property type="project" value="UniProtKB-KW"/>
</dbReference>
<proteinExistence type="predicted"/>
<reference evidence="2" key="1">
    <citation type="submission" date="2014-09" db="EMBL/GenBank/DDBJ databases">
        <authorList>
            <person name="Sharma Rahul"/>
            <person name="Thines Marco"/>
        </authorList>
    </citation>
    <scope>NUCLEOTIDE SEQUENCE [LARGE SCALE GENOMIC DNA]</scope>
</reference>
<dbReference type="EMBL" id="CCYD01002589">
    <property type="protein sequence ID" value="CEG47527.1"/>
    <property type="molecule type" value="Genomic_DNA"/>
</dbReference>
<keyword evidence="1" id="KW-0695">RNA-directed DNA polymerase</keyword>
<dbReference type="GeneID" id="36399450"/>
<protein>
    <submittedName>
        <fullName evidence="1">Reverse transcriptase domain</fullName>
    </submittedName>
</protein>
<sequence length="287" mass="31849">MNFLRARVSVRGWDIDNEPSPHLLLAFADDCTGLLADIDHAPEFINVVQDYALASGLHLNMNKTCVMPLTHQVDLSKLARLRASTNLKVLKPSDTVVLLGVLQGATVTPKQRISVTSNTPNLLKTVDVITCNFVHSTDTDSDSAVAEEFAKEWIYACVSKGGLGLTPVKANIQAMHLKTLKDGIASTCELSIVPRWFTPALQLFTRKLGSVGTGFDILYAHMKGEQWNKLPDYGKSTLRVWAELHTTHDSTNWKWFVQVIPLWYNVYFTFGKAKTPLAEVSKSTIGY</sequence>
<name>A0A0P1B1U3_PLAHL</name>
<keyword evidence="1" id="KW-0548">Nucleotidyltransferase</keyword>
<dbReference type="AlphaFoldDB" id="A0A0P1B1U3"/>
<keyword evidence="1" id="KW-0808">Transferase</keyword>
<dbReference type="RefSeq" id="XP_024583896.1">
    <property type="nucleotide sequence ID" value="XM_024718504.1"/>
</dbReference>
<accession>A0A0P1B1U3</accession>